<dbReference type="EMBL" id="CANTFL010001490">
    <property type="protein sequence ID" value="CAI5743499.1"/>
    <property type="molecule type" value="Genomic_DNA"/>
</dbReference>
<proteinExistence type="predicted"/>
<sequence length="313" mass="35181">MPRSVVTYRHLSTFLTFEDATAALHTYDAFHYIMAYNYGPSVNGKVYRCISHESCGRRLRVAECNNEEAEIPVTFQLAVAGVHGTRASTRRRVGIDMSLKAEVDAFLTQGMQPKTCRLVLEKKYAKRPKMLAKLPNEAQVRNRLLTLRRHKQQRVEGAGTTDSTSSTASSPLPALVDDSLQLQEDSESEWVDDGAHLDAEDATSSTGEPGGGDKPERFDKAKLMRDFAALPGRPVLWNVLKKTRYVDDESEEVVTEWTTGRVVKWQTRENAPTKWVVHYTDGEKRAFALEELVDEIEASIKQGLDVMNRQGSF</sequence>
<evidence type="ECO:0000313" key="3">
    <source>
        <dbReference type="Proteomes" id="UP001162031"/>
    </source>
</evidence>
<organism evidence="2 3">
    <name type="scientific">Hyaloperonospora brassicae</name>
    <name type="common">Brassica downy mildew</name>
    <name type="synonym">Peronospora brassicae</name>
    <dbReference type="NCBI Taxonomy" id="162125"/>
    <lineage>
        <taxon>Eukaryota</taxon>
        <taxon>Sar</taxon>
        <taxon>Stramenopiles</taxon>
        <taxon>Oomycota</taxon>
        <taxon>Peronosporomycetes</taxon>
        <taxon>Peronosporales</taxon>
        <taxon>Peronosporaceae</taxon>
        <taxon>Hyaloperonospora</taxon>
    </lineage>
</organism>
<comment type="caution">
    <text evidence="2">The sequence shown here is derived from an EMBL/GenBank/DDBJ whole genome shotgun (WGS) entry which is preliminary data.</text>
</comment>
<reference evidence="2" key="1">
    <citation type="submission" date="2022-12" db="EMBL/GenBank/DDBJ databases">
        <authorList>
            <person name="Webb A."/>
        </authorList>
    </citation>
    <scope>NUCLEOTIDE SEQUENCE</scope>
    <source>
        <strain evidence="2">Hp1</strain>
    </source>
</reference>
<keyword evidence="3" id="KW-1185">Reference proteome</keyword>
<gene>
    <name evidence="2" type="ORF">HBR001_LOCUS9508</name>
</gene>
<dbReference type="Proteomes" id="UP001162031">
    <property type="component" value="Unassembled WGS sequence"/>
</dbReference>
<accession>A0AAV0V9U1</accession>
<evidence type="ECO:0000256" key="1">
    <source>
        <dbReference type="SAM" id="MobiDB-lite"/>
    </source>
</evidence>
<protein>
    <submittedName>
        <fullName evidence="2">Uncharacterized protein</fullName>
    </submittedName>
</protein>
<feature type="region of interest" description="Disordered" evidence="1">
    <location>
        <begin position="147"/>
        <end position="173"/>
    </location>
</feature>
<feature type="compositionally biased region" description="Low complexity" evidence="1">
    <location>
        <begin position="163"/>
        <end position="173"/>
    </location>
</feature>
<evidence type="ECO:0000313" key="2">
    <source>
        <dbReference type="EMBL" id="CAI5743499.1"/>
    </source>
</evidence>
<dbReference type="AlphaFoldDB" id="A0AAV0V9U1"/>
<name>A0AAV0V9U1_HYABA</name>